<protein>
    <submittedName>
        <fullName evidence="1">12568_t:CDS:1</fullName>
    </submittedName>
</protein>
<proteinExistence type="predicted"/>
<accession>A0A9N9A3X3</accession>
<dbReference type="Proteomes" id="UP000789396">
    <property type="component" value="Unassembled WGS sequence"/>
</dbReference>
<dbReference type="EMBL" id="CAJVPZ010002722">
    <property type="protein sequence ID" value="CAG8518192.1"/>
    <property type="molecule type" value="Genomic_DNA"/>
</dbReference>
<name>A0A9N9A3X3_9GLOM</name>
<evidence type="ECO:0000313" key="1">
    <source>
        <dbReference type="EMBL" id="CAG8518192.1"/>
    </source>
</evidence>
<sequence>MLSSSPGEFQSCEELLTYIRTFAKNVKIISPWNNIGLNS</sequence>
<dbReference type="AlphaFoldDB" id="A0A9N9A3X3"/>
<reference evidence="1" key="1">
    <citation type="submission" date="2021-06" db="EMBL/GenBank/DDBJ databases">
        <authorList>
            <person name="Kallberg Y."/>
            <person name="Tangrot J."/>
            <person name="Rosling A."/>
        </authorList>
    </citation>
    <scope>NUCLEOTIDE SEQUENCE</scope>
    <source>
        <strain evidence="1">IN212</strain>
    </source>
</reference>
<gene>
    <name evidence="1" type="ORF">RFULGI_LOCUS3223</name>
</gene>
<keyword evidence="2" id="KW-1185">Reference proteome</keyword>
<evidence type="ECO:0000313" key="2">
    <source>
        <dbReference type="Proteomes" id="UP000789396"/>
    </source>
</evidence>
<comment type="caution">
    <text evidence="1">The sequence shown here is derived from an EMBL/GenBank/DDBJ whole genome shotgun (WGS) entry which is preliminary data.</text>
</comment>
<organism evidence="1 2">
    <name type="scientific">Racocetra fulgida</name>
    <dbReference type="NCBI Taxonomy" id="60492"/>
    <lineage>
        <taxon>Eukaryota</taxon>
        <taxon>Fungi</taxon>
        <taxon>Fungi incertae sedis</taxon>
        <taxon>Mucoromycota</taxon>
        <taxon>Glomeromycotina</taxon>
        <taxon>Glomeromycetes</taxon>
        <taxon>Diversisporales</taxon>
        <taxon>Gigasporaceae</taxon>
        <taxon>Racocetra</taxon>
    </lineage>
</organism>